<dbReference type="GO" id="GO:0043165">
    <property type="term" value="P:Gram-negative-bacterium-type cell outer membrane assembly"/>
    <property type="evidence" value="ECO:0007669"/>
    <property type="project" value="UniProtKB-UniRule"/>
</dbReference>
<evidence type="ECO:0000256" key="5">
    <source>
        <dbReference type="SAM" id="MobiDB-lite"/>
    </source>
</evidence>
<dbReference type="InterPro" id="IPR014340">
    <property type="entry name" value="LptA"/>
</dbReference>
<dbReference type="PANTHER" id="PTHR36504">
    <property type="entry name" value="LIPOPOLYSACCHARIDE EXPORT SYSTEM PROTEIN LPTA"/>
    <property type="match status" value="1"/>
</dbReference>
<dbReference type="GO" id="GO:0017089">
    <property type="term" value="F:glycolipid transfer activity"/>
    <property type="evidence" value="ECO:0007669"/>
    <property type="project" value="TreeGrafter"/>
</dbReference>
<dbReference type="InterPro" id="IPR052037">
    <property type="entry name" value="LPS_export_LptA"/>
</dbReference>
<dbReference type="GO" id="GO:0030288">
    <property type="term" value="C:outer membrane-bounded periplasmic space"/>
    <property type="evidence" value="ECO:0007669"/>
    <property type="project" value="TreeGrafter"/>
</dbReference>
<keyword evidence="1 4" id="KW-0813">Transport</keyword>
<comment type="function">
    <text evidence="4">Involved in the assembly of lipopolysaccharide (LPS). Required for the translocation of LPS from the inner membrane to the outer membrane. May form a bridge between the inner membrane and the outer membrane, via interactions with LptC and LptD, thereby facilitating LPS transfer across the periplasm.</text>
</comment>
<organism evidence="7 8">
    <name type="scientific">Parahaliea maris</name>
    <dbReference type="NCBI Taxonomy" id="2716870"/>
    <lineage>
        <taxon>Bacteria</taxon>
        <taxon>Pseudomonadati</taxon>
        <taxon>Pseudomonadota</taxon>
        <taxon>Gammaproteobacteria</taxon>
        <taxon>Cellvibrionales</taxon>
        <taxon>Halieaceae</taxon>
        <taxon>Parahaliea</taxon>
    </lineage>
</organism>
<dbReference type="EMBL" id="VRZA01000001">
    <property type="protein sequence ID" value="TXS96360.1"/>
    <property type="molecule type" value="Genomic_DNA"/>
</dbReference>
<comment type="subunit">
    <text evidence="4">Component of the lipopolysaccharide transport and assembly complex.</text>
</comment>
<feature type="domain" description="Organic solvent tolerance-like N-terminal" evidence="6">
    <location>
        <begin position="51"/>
        <end position="160"/>
    </location>
</feature>
<comment type="caution">
    <text evidence="7">The sequence shown here is derived from an EMBL/GenBank/DDBJ whole genome shotgun (WGS) entry which is preliminary data.</text>
</comment>
<keyword evidence="8" id="KW-1185">Reference proteome</keyword>
<evidence type="ECO:0000313" key="8">
    <source>
        <dbReference type="Proteomes" id="UP000321039"/>
    </source>
</evidence>
<dbReference type="Gene3D" id="2.60.450.10">
    <property type="entry name" value="Lipopolysaccharide (LPS) transport protein A like domain"/>
    <property type="match status" value="1"/>
</dbReference>
<evidence type="ECO:0000259" key="6">
    <source>
        <dbReference type="Pfam" id="PF03968"/>
    </source>
</evidence>
<evidence type="ECO:0000256" key="4">
    <source>
        <dbReference type="HAMAP-Rule" id="MF_01914"/>
    </source>
</evidence>
<dbReference type="HAMAP" id="MF_01914">
    <property type="entry name" value="LPS_assembly_LptA"/>
    <property type="match status" value="1"/>
</dbReference>
<dbReference type="GO" id="GO:0015920">
    <property type="term" value="P:lipopolysaccharide transport"/>
    <property type="evidence" value="ECO:0007669"/>
    <property type="project" value="UniProtKB-UniRule"/>
</dbReference>
<evidence type="ECO:0000256" key="3">
    <source>
        <dbReference type="ARBA" id="ARBA00022764"/>
    </source>
</evidence>
<comment type="subcellular location">
    <subcellularLocation>
        <location evidence="4">Periplasm</location>
    </subcellularLocation>
</comment>
<feature type="compositionally biased region" description="Polar residues" evidence="5">
    <location>
        <begin position="183"/>
        <end position="197"/>
    </location>
</feature>
<sequence length="213" mass="23202">MWRVPMFNRSPDRASGAQRATPLATLLLGALLLVTESARALPEDRNEPIRISADKALRDEKQGFTVYQGNVTMQQGTLRIDAAKVTVFHQQKEADHIKAEGQPAHMQEQPEAEKGLMHARAEVIEYFKAEERVLLQRNASVEQEGSRVTGDSIEYFIGQQLLRADSAASSSGRVEVVIPANALPNNQAASDPNTPTGESPEPEEAASGTTEGQ</sequence>
<protein>
    <recommendedName>
        <fullName evidence="4">Lipopolysaccharide export system protein LptA</fullName>
    </recommendedName>
</protein>
<evidence type="ECO:0000256" key="1">
    <source>
        <dbReference type="ARBA" id="ARBA00022448"/>
    </source>
</evidence>
<gene>
    <name evidence="4 7" type="primary">lptA</name>
    <name evidence="7" type="ORF">FV139_02370</name>
</gene>
<dbReference type="GO" id="GO:0001530">
    <property type="term" value="F:lipopolysaccharide binding"/>
    <property type="evidence" value="ECO:0007669"/>
    <property type="project" value="InterPro"/>
</dbReference>
<keyword evidence="2" id="KW-0732">Signal</keyword>
<dbReference type="Proteomes" id="UP000321039">
    <property type="component" value="Unassembled WGS sequence"/>
</dbReference>
<feature type="region of interest" description="Disordered" evidence="5">
    <location>
        <begin position="179"/>
        <end position="213"/>
    </location>
</feature>
<dbReference type="Pfam" id="PF03968">
    <property type="entry name" value="LptD_N"/>
    <property type="match status" value="1"/>
</dbReference>
<dbReference type="NCBIfam" id="TIGR03002">
    <property type="entry name" value="outer_YhbN_LptA"/>
    <property type="match status" value="1"/>
</dbReference>
<dbReference type="AlphaFoldDB" id="A0A5C9A9N5"/>
<dbReference type="PANTHER" id="PTHR36504:SF1">
    <property type="entry name" value="LIPOPOLYSACCHARIDE EXPORT SYSTEM PROTEIN LPTA"/>
    <property type="match status" value="1"/>
</dbReference>
<comment type="similarity">
    <text evidence="4">Belongs to the LptA family.</text>
</comment>
<evidence type="ECO:0000313" key="7">
    <source>
        <dbReference type="EMBL" id="TXS96360.1"/>
    </source>
</evidence>
<evidence type="ECO:0000256" key="2">
    <source>
        <dbReference type="ARBA" id="ARBA00022729"/>
    </source>
</evidence>
<dbReference type="GO" id="GO:0009279">
    <property type="term" value="C:cell outer membrane"/>
    <property type="evidence" value="ECO:0007669"/>
    <property type="project" value="TreeGrafter"/>
</dbReference>
<name>A0A5C9A9N5_9GAMM</name>
<proteinExistence type="inferred from homology"/>
<dbReference type="InterPro" id="IPR005653">
    <property type="entry name" value="OstA-like_N"/>
</dbReference>
<accession>A0A5C9A9N5</accession>
<keyword evidence="3 4" id="KW-0574">Periplasm</keyword>
<reference evidence="7 8" key="1">
    <citation type="submission" date="2019-08" db="EMBL/GenBank/DDBJ databases">
        <title>Parahaliea maris sp. nov., isolated from the surface seawater.</title>
        <authorList>
            <person name="Liu Y."/>
        </authorList>
    </citation>
    <scope>NUCLEOTIDE SEQUENCE [LARGE SCALE GENOMIC DNA]</scope>
    <source>
        <strain evidence="7 8">HSLHS9</strain>
    </source>
</reference>